<accession>A0A197JKM8</accession>
<feature type="compositionally biased region" description="Gly residues" evidence="1">
    <location>
        <begin position="115"/>
        <end position="130"/>
    </location>
</feature>
<reference evidence="3 4" key="1">
    <citation type="submission" date="2016-05" db="EMBL/GenBank/DDBJ databases">
        <title>Genome sequencing reveals origins of a unique bacterial endosymbiosis in the earliest lineages of terrestrial Fungi.</title>
        <authorList>
            <consortium name="DOE Joint Genome Institute"/>
            <person name="Uehling J."/>
            <person name="Gryganskyi A."/>
            <person name="Hameed K."/>
            <person name="Tschaplinski T."/>
            <person name="Misztal P."/>
            <person name="Wu S."/>
            <person name="Desiro A."/>
            <person name="Vande Pol N."/>
            <person name="Du Z.-Y."/>
            <person name="Zienkiewicz A."/>
            <person name="Zienkiewicz K."/>
            <person name="Morin E."/>
            <person name="Tisserant E."/>
            <person name="Splivallo R."/>
            <person name="Hainaut M."/>
            <person name="Henrissat B."/>
            <person name="Ohm R."/>
            <person name="Kuo A."/>
            <person name="Yan J."/>
            <person name="Lipzen A."/>
            <person name="Nolan M."/>
            <person name="Labutti K."/>
            <person name="Barry K."/>
            <person name="Goldstein A."/>
            <person name="Labbe J."/>
            <person name="Schadt C."/>
            <person name="Tuskan G."/>
            <person name="Grigoriev I."/>
            <person name="Martin F."/>
            <person name="Vilgalys R."/>
            <person name="Bonito G."/>
        </authorList>
    </citation>
    <scope>NUCLEOTIDE SEQUENCE [LARGE SCALE GENOMIC DNA]</scope>
    <source>
        <strain evidence="3 4">AG-77</strain>
    </source>
</reference>
<dbReference type="OrthoDB" id="2436034at2759"/>
<evidence type="ECO:0000313" key="4">
    <source>
        <dbReference type="Proteomes" id="UP000078512"/>
    </source>
</evidence>
<organism evidence="3 4">
    <name type="scientific">Linnemannia elongata AG-77</name>
    <dbReference type="NCBI Taxonomy" id="1314771"/>
    <lineage>
        <taxon>Eukaryota</taxon>
        <taxon>Fungi</taxon>
        <taxon>Fungi incertae sedis</taxon>
        <taxon>Mucoromycota</taxon>
        <taxon>Mortierellomycotina</taxon>
        <taxon>Mortierellomycetes</taxon>
        <taxon>Mortierellales</taxon>
        <taxon>Mortierellaceae</taxon>
        <taxon>Linnemannia</taxon>
    </lineage>
</organism>
<sequence length="161" mass="15812">MRFPTLILSALATALTLSTTTVSAMNPACEECSSANAKATSTQCATTLSDKNKDLTTSDLTCLKSLVANTAWIQSCVKPDSCTAEDVTFVVGSYTMAIQVLESSPVPDSSTSGSNGSGGAGGASGTGSGAGASKSGGRVVGSSEMMVAIGALVAMAAAVVV</sequence>
<feature type="region of interest" description="Disordered" evidence="1">
    <location>
        <begin position="105"/>
        <end position="135"/>
    </location>
</feature>
<evidence type="ECO:0008006" key="5">
    <source>
        <dbReference type="Google" id="ProtNLM"/>
    </source>
</evidence>
<keyword evidence="4" id="KW-1185">Reference proteome</keyword>
<gene>
    <name evidence="3" type="ORF">K457DRAFT_128770</name>
</gene>
<keyword evidence="2" id="KW-0732">Signal</keyword>
<evidence type="ECO:0000313" key="3">
    <source>
        <dbReference type="EMBL" id="OAQ25705.1"/>
    </source>
</evidence>
<proteinExistence type="predicted"/>
<feature type="chain" id="PRO_5008276043" description="Extracellular membrane protein CFEM domain-containing protein" evidence="2">
    <location>
        <begin position="25"/>
        <end position="161"/>
    </location>
</feature>
<dbReference type="Proteomes" id="UP000078512">
    <property type="component" value="Unassembled WGS sequence"/>
</dbReference>
<evidence type="ECO:0000256" key="1">
    <source>
        <dbReference type="SAM" id="MobiDB-lite"/>
    </source>
</evidence>
<protein>
    <recommendedName>
        <fullName evidence="5">Extracellular membrane protein CFEM domain-containing protein</fullName>
    </recommendedName>
</protein>
<evidence type="ECO:0000256" key="2">
    <source>
        <dbReference type="SAM" id="SignalP"/>
    </source>
</evidence>
<feature type="compositionally biased region" description="Low complexity" evidence="1">
    <location>
        <begin position="105"/>
        <end position="114"/>
    </location>
</feature>
<dbReference type="EMBL" id="KV442075">
    <property type="protein sequence ID" value="OAQ25705.1"/>
    <property type="molecule type" value="Genomic_DNA"/>
</dbReference>
<feature type="signal peptide" evidence="2">
    <location>
        <begin position="1"/>
        <end position="24"/>
    </location>
</feature>
<name>A0A197JKM8_9FUNG</name>
<dbReference type="AlphaFoldDB" id="A0A197JKM8"/>